<name>H2Y6B0_CIOSA</name>
<proteinExistence type="predicted"/>
<dbReference type="Pfam" id="PF19056">
    <property type="entry name" value="WD40_2"/>
    <property type="match status" value="1"/>
</dbReference>
<evidence type="ECO:0000259" key="4">
    <source>
        <dbReference type="PROSITE" id="PS50010"/>
    </source>
</evidence>
<feature type="compositionally biased region" description="Low complexity" evidence="3">
    <location>
        <begin position="951"/>
        <end position="960"/>
    </location>
</feature>
<feature type="region of interest" description="Disordered" evidence="3">
    <location>
        <begin position="583"/>
        <end position="626"/>
    </location>
</feature>
<dbReference type="AlphaFoldDB" id="H2Y6B0"/>
<dbReference type="InterPro" id="IPR036322">
    <property type="entry name" value="WD40_repeat_dom_sf"/>
</dbReference>
<dbReference type="InterPro" id="IPR039919">
    <property type="entry name" value="ARHGEF10/ARHGEF17"/>
</dbReference>
<dbReference type="Pfam" id="PF00621">
    <property type="entry name" value="RhoGEF"/>
    <property type="match status" value="1"/>
</dbReference>
<dbReference type="PROSITE" id="PS50010">
    <property type="entry name" value="DH_2"/>
    <property type="match status" value="1"/>
</dbReference>
<evidence type="ECO:0000256" key="3">
    <source>
        <dbReference type="SAM" id="MobiDB-lite"/>
    </source>
</evidence>
<dbReference type="InterPro" id="IPR035899">
    <property type="entry name" value="DBL_dom_sf"/>
</dbReference>
<dbReference type="SUPFAM" id="SSF48065">
    <property type="entry name" value="DBL homology domain (DH-domain)"/>
    <property type="match status" value="1"/>
</dbReference>
<dbReference type="Gene3D" id="2.30.29.30">
    <property type="entry name" value="Pleckstrin-homology domain (PH domain)/Phosphotyrosine-binding domain (PTB)"/>
    <property type="match status" value="1"/>
</dbReference>
<dbReference type="InterPro" id="IPR011993">
    <property type="entry name" value="PH-like_dom_sf"/>
</dbReference>
<feature type="region of interest" description="Disordered" evidence="3">
    <location>
        <begin position="927"/>
        <end position="963"/>
    </location>
</feature>
<feature type="compositionally biased region" description="Basic residues" evidence="3">
    <location>
        <begin position="938"/>
        <end position="950"/>
    </location>
</feature>
<dbReference type="Proteomes" id="UP000007875">
    <property type="component" value="Unassembled WGS sequence"/>
</dbReference>
<dbReference type="GO" id="GO:0005737">
    <property type="term" value="C:cytoplasm"/>
    <property type="evidence" value="ECO:0007669"/>
    <property type="project" value="UniProtKB-ARBA"/>
</dbReference>
<protein>
    <recommendedName>
        <fullName evidence="4">DH domain-containing protein</fullName>
    </recommendedName>
</protein>
<dbReference type="Pfam" id="PF19057">
    <property type="entry name" value="PH_19"/>
    <property type="match status" value="1"/>
</dbReference>
<dbReference type="InterPro" id="IPR015943">
    <property type="entry name" value="WD40/YVTN_repeat-like_dom_sf"/>
</dbReference>
<sequence>QDMRKHVVRNLLETEESYVNSLRILYETYYKPLKRPENHVVCEPRLVDEMFFQIPQILQHHEKFFENVHDCFENWDPEFVKIGDVFIQSFNKDMLLESYTSYIKNFLNAREAVTIATQAKSAFKLFLEQCQRENRDKQGLSDLMIKPVQRIPRYELIIKDLLKHTSEEHADRASLLIAQREIHALSMQMNKGMQRQAEAAERHARLLQDIEQIIEGCMGISGITKRRFLHQDICIELKSGNKKDRSLWLFSDLLMCTTSKKGRSGSLRRSSMNLWSMTSDRVMVDFSNKYKFLWKFPLEDVELLKGNTGPNRQATEKQLQQLRSDHETLTQMEKLSTEISTSHLLLDEALKDLLIQTSQKINEKQQMTLHGIGPPGRLEIGISTPDGMKMFQFEFPSEDNKTQFEVLFWSAKKNFSPQKSRWDPAFMKAIPISKTRNGMQFSCSAPNVETSPGTREVWVCNTDGYVGQICFLSIEPETLPTQCITVCNSKICCIAQVSTLFCFQCRCKPSDESDEGNTSPISTNSNYSNYSMSPYSTTNSISNFGELYASIPHVHYIAWSFPKAELLGAVGHSFLPRGFGFDNPSSSLPEEQDDSGNTTSQVLRSKHHHGLLHTPDTQDISSGTTGDGSFYEHGGRVPTNSLMHALLGSGAWKKDSDGSTLHGSLEDLLSDTTMGGKALANHGSMWLGTEDGKIKVYSTAESIKGNKQCVQLTHNASVHCILHHDGQVFVALSNGDLIIYFRDLVTGQWDFDNKKSISLGTSPNPITKMLVVNEKELWCGCQNQIIILDMKSHNVKSFFPASQDNKRQIFCMESCGFGVWVALDRRSQIKLYHSVTHDLLTDVDVSQPVSKMLASCDAIIRQHKAACLRITALMVCKDLLWVGTSAGVVLTMALPNITASTSLLSLPIIPQGLPYGHTGHVRFITSVDATERDPHPSRGSRRSSSSKRRSSSTSTSSQTRANTIIISGGDGYEDFRMSSGSEAAGREDSTNHLLLWKT</sequence>
<dbReference type="GeneTree" id="ENSGT00940000153798"/>
<accession>H2Y6B0</accession>
<dbReference type="SUPFAM" id="SSF50729">
    <property type="entry name" value="PH domain-like"/>
    <property type="match status" value="1"/>
</dbReference>
<evidence type="ECO:0000313" key="6">
    <source>
        <dbReference type="Proteomes" id="UP000007875"/>
    </source>
</evidence>
<keyword evidence="2" id="KW-0344">Guanine-nucleotide releasing factor</keyword>
<reference evidence="5" key="3">
    <citation type="submission" date="2025-09" db="UniProtKB">
        <authorList>
            <consortium name="Ensembl"/>
        </authorList>
    </citation>
    <scope>IDENTIFICATION</scope>
</reference>
<organism evidence="5 6">
    <name type="scientific">Ciona savignyi</name>
    <name type="common">Pacific transparent sea squirt</name>
    <dbReference type="NCBI Taxonomy" id="51511"/>
    <lineage>
        <taxon>Eukaryota</taxon>
        <taxon>Metazoa</taxon>
        <taxon>Chordata</taxon>
        <taxon>Tunicata</taxon>
        <taxon>Ascidiacea</taxon>
        <taxon>Phlebobranchia</taxon>
        <taxon>Cionidae</taxon>
        <taxon>Ciona</taxon>
    </lineage>
</organism>
<dbReference type="GO" id="GO:0030036">
    <property type="term" value="P:actin cytoskeleton organization"/>
    <property type="evidence" value="ECO:0007669"/>
    <property type="project" value="TreeGrafter"/>
</dbReference>
<evidence type="ECO:0000256" key="1">
    <source>
        <dbReference type="ARBA" id="ARBA00022553"/>
    </source>
</evidence>
<dbReference type="FunFam" id="1.20.900.10:FF:000003">
    <property type="entry name" value="Rho guanine nucleotide exchange factor 10 like"/>
    <property type="match status" value="1"/>
</dbReference>
<feature type="compositionally biased region" description="Polar residues" evidence="3">
    <location>
        <begin position="615"/>
        <end position="624"/>
    </location>
</feature>
<dbReference type="CDD" id="cd00160">
    <property type="entry name" value="RhoGEF"/>
    <property type="match status" value="1"/>
</dbReference>
<dbReference type="InterPro" id="IPR000219">
    <property type="entry name" value="DH_dom"/>
</dbReference>
<keyword evidence="1" id="KW-0597">Phosphoprotein</keyword>
<dbReference type="PANTHER" id="PTHR12877:SF15">
    <property type="entry name" value="RHO GUANINE NUCLEOTIDE EXCHANGE FACTOR 17"/>
    <property type="match status" value="1"/>
</dbReference>
<dbReference type="Ensembl" id="ENSCSAVT00000000867.1">
    <property type="protein sequence ID" value="ENSCSAVP00000000858.1"/>
    <property type="gene ID" value="ENSCSAVG00000000489.1"/>
</dbReference>
<keyword evidence="6" id="KW-1185">Reference proteome</keyword>
<reference evidence="6" key="1">
    <citation type="submission" date="2003-08" db="EMBL/GenBank/DDBJ databases">
        <authorList>
            <person name="Birren B."/>
            <person name="Nusbaum C."/>
            <person name="Abebe A."/>
            <person name="Abouelleil A."/>
            <person name="Adekoya E."/>
            <person name="Ait-zahra M."/>
            <person name="Allen N."/>
            <person name="Allen T."/>
            <person name="An P."/>
            <person name="Anderson M."/>
            <person name="Anderson S."/>
            <person name="Arachchi H."/>
            <person name="Armbruster J."/>
            <person name="Bachantsang P."/>
            <person name="Baldwin J."/>
            <person name="Barry A."/>
            <person name="Bayul T."/>
            <person name="Blitshsteyn B."/>
            <person name="Bloom T."/>
            <person name="Blye J."/>
            <person name="Boguslavskiy L."/>
            <person name="Borowsky M."/>
            <person name="Boukhgalter B."/>
            <person name="Brunache A."/>
            <person name="Butler J."/>
            <person name="Calixte N."/>
            <person name="Calvo S."/>
            <person name="Camarata J."/>
            <person name="Campo K."/>
            <person name="Chang J."/>
            <person name="Cheshatsang Y."/>
            <person name="Citroen M."/>
            <person name="Collymore A."/>
            <person name="Considine T."/>
            <person name="Cook A."/>
            <person name="Cooke P."/>
            <person name="Corum B."/>
            <person name="Cuomo C."/>
            <person name="David R."/>
            <person name="Dawoe T."/>
            <person name="Degray S."/>
            <person name="Dodge S."/>
            <person name="Dooley K."/>
            <person name="Dorje P."/>
            <person name="Dorjee K."/>
            <person name="Dorris L."/>
            <person name="Duffey N."/>
            <person name="Dupes A."/>
            <person name="Elkins T."/>
            <person name="Engels R."/>
            <person name="Erickson J."/>
            <person name="Farina A."/>
            <person name="Faro S."/>
            <person name="Ferreira P."/>
            <person name="Fischer H."/>
            <person name="Fitzgerald M."/>
            <person name="Foley K."/>
            <person name="Gage D."/>
            <person name="Galagan J."/>
            <person name="Gearin G."/>
            <person name="Gnerre S."/>
            <person name="Gnirke A."/>
            <person name="Goyette A."/>
            <person name="Graham J."/>
            <person name="Grandbois E."/>
            <person name="Gyaltsen K."/>
            <person name="Hafez N."/>
            <person name="Hagopian D."/>
            <person name="Hagos B."/>
            <person name="Hall J."/>
            <person name="Hatcher B."/>
            <person name="Heller A."/>
            <person name="Higgins H."/>
            <person name="Honan T."/>
            <person name="Horn A."/>
            <person name="Houde N."/>
            <person name="Hughes L."/>
            <person name="Hulme W."/>
            <person name="Husby E."/>
            <person name="Iliev I."/>
            <person name="Jaffe D."/>
            <person name="Jones C."/>
            <person name="Kamal M."/>
            <person name="Kamat A."/>
            <person name="Kamvysselis M."/>
            <person name="Karlsson E."/>
            <person name="Kells C."/>
            <person name="Kieu A."/>
            <person name="Kisner P."/>
            <person name="Kodira C."/>
            <person name="Kulbokas E."/>
            <person name="Labutti K."/>
            <person name="Lama D."/>
            <person name="Landers T."/>
            <person name="Leger J."/>
            <person name="Levine S."/>
            <person name="Lewis D."/>
            <person name="Lewis T."/>
            <person name="Lindblad-toh K."/>
            <person name="Liu X."/>
            <person name="Lokyitsang T."/>
            <person name="Lokyitsang Y."/>
            <person name="Lucien O."/>
            <person name="Lui A."/>
            <person name="Ma L.J."/>
            <person name="Mabbitt R."/>
            <person name="Macdonald J."/>
            <person name="Maclean C."/>
            <person name="Major J."/>
            <person name="Manning J."/>
            <person name="Marabella R."/>
            <person name="Maru K."/>
            <person name="Matthews C."/>
            <person name="Mauceli E."/>
            <person name="Mccarthy M."/>
            <person name="Mcdonough S."/>
            <person name="Mcghee T."/>
            <person name="Meldrim J."/>
            <person name="Meneus L."/>
            <person name="Mesirov J."/>
            <person name="Mihalev A."/>
            <person name="Mihova T."/>
            <person name="Mikkelsen T."/>
            <person name="Mlenga V."/>
            <person name="Moru K."/>
            <person name="Mozes J."/>
            <person name="Mulrain L."/>
            <person name="Munson G."/>
            <person name="Naylor J."/>
            <person name="Newes C."/>
            <person name="Nguyen C."/>
            <person name="Nguyen N."/>
            <person name="Nguyen T."/>
            <person name="Nicol R."/>
            <person name="Nielsen C."/>
            <person name="Nizzari M."/>
            <person name="Norbu C."/>
            <person name="Norbu N."/>
            <person name="O'donnell P."/>
            <person name="Okoawo O."/>
            <person name="O'leary S."/>
            <person name="Omotosho B."/>
            <person name="O'neill K."/>
            <person name="Osman S."/>
            <person name="Parker S."/>
            <person name="Perrin D."/>
            <person name="Phunkhang P."/>
            <person name="Piqani B."/>
            <person name="Purcell S."/>
            <person name="Rachupka T."/>
            <person name="Ramasamy U."/>
            <person name="Rameau R."/>
            <person name="Ray V."/>
            <person name="Raymond C."/>
            <person name="Retta R."/>
            <person name="Richardson S."/>
            <person name="Rise C."/>
            <person name="Rodriguez J."/>
            <person name="Rogers J."/>
            <person name="Rogov P."/>
            <person name="Rutman M."/>
            <person name="Schupbach R."/>
            <person name="Seaman C."/>
            <person name="Settipalli S."/>
            <person name="Sharpe T."/>
            <person name="Sheridan J."/>
            <person name="Sherpa N."/>
            <person name="Shi J."/>
            <person name="Smirnov S."/>
            <person name="Smith C."/>
            <person name="Sougnez C."/>
            <person name="Spencer B."/>
            <person name="Stalker J."/>
            <person name="Stange-thomann N."/>
            <person name="Stavropoulos S."/>
            <person name="Stetson K."/>
            <person name="Stone C."/>
            <person name="Stone S."/>
            <person name="Stubbs M."/>
            <person name="Talamas J."/>
            <person name="Tchuinga P."/>
            <person name="Tenzing P."/>
            <person name="Tesfaye S."/>
            <person name="Theodore J."/>
            <person name="Thoulutsang Y."/>
            <person name="Topham K."/>
            <person name="Towey S."/>
            <person name="Tsamla T."/>
            <person name="Tsomo N."/>
            <person name="Vallee D."/>
            <person name="Vassiliev H."/>
            <person name="Venkataraman V."/>
            <person name="Vinson J."/>
            <person name="Vo A."/>
            <person name="Wade C."/>
            <person name="Wang S."/>
            <person name="Wangchuk T."/>
            <person name="Wangdi T."/>
            <person name="Whittaker C."/>
            <person name="Wilkinson J."/>
            <person name="Wu Y."/>
            <person name="Wyman D."/>
            <person name="Yadav S."/>
            <person name="Yang S."/>
            <person name="Yang X."/>
            <person name="Yeager S."/>
            <person name="Yee E."/>
            <person name="Young G."/>
            <person name="Zainoun J."/>
            <person name="Zembeck L."/>
            <person name="Zimmer A."/>
            <person name="Zody M."/>
            <person name="Lander E."/>
        </authorList>
    </citation>
    <scope>NUCLEOTIDE SEQUENCE [LARGE SCALE GENOMIC DNA]</scope>
</reference>
<dbReference type="GO" id="GO:0005085">
    <property type="term" value="F:guanyl-nucleotide exchange factor activity"/>
    <property type="evidence" value="ECO:0007669"/>
    <property type="project" value="UniProtKB-KW"/>
</dbReference>
<dbReference type="PANTHER" id="PTHR12877">
    <property type="entry name" value="RHO GUANINE NUCLEOTIDE EXCHANGE FACTOR"/>
    <property type="match status" value="1"/>
</dbReference>
<evidence type="ECO:0000256" key="2">
    <source>
        <dbReference type="ARBA" id="ARBA00022658"/>
    </source>
</evidence>
<dbReference type="SUPFAM" id="SSF50978">
    <property type="entry name" value="WD40 repeat-like"/>
    <property type="match status" value="1"/>
</dbReference>
<reference evidence="5" key="2">
    <citation type="submission" date="2025-08" db="UniProtKB">
        <authorList>
            <consortium name="Ensembl"/>
        </authorList>
    </citation>
    <scope>IDENTIFICATION</scope>
</reference>
<feature type="domain" description="DH" evidence="4">
    <location>
        <begin position="3"/>
        <end position="192"/>
    </location>
</feature>
<evidence type="ECO:0000313" key="5">
    <source>
        <dbReference type="Ensembl" id="ENSCSAVP00000000858.1"/>
    </source>
</evidence>
<feature type="compositionally biased region" description="Polar residues" evidence="3">
    <location>
        <begin position="583"/>
        <end position="603"/>
    </location>
</feature>
<dbReference type="GO" id="GO:0051496">
    <property type="term" value="P:positive regulation of stress fiber assembly"/>
    <property type="evidence" value="ECO:0007669"/>
    <property type="project" value="UniProtKB-ARBA"/>
</dbReference>
<dbReference type="Gene3D" id="1.20.900.10">
    <property type="entry name" value="Dbl homology (DH) domain"/>
    <property type="match status" value="1"/>
</dbReference>
<dbReference type="Gene3D" id="2.130.10.10">
    <property type="entry name" value="YVTN repeat-like/Quinoprotein amine dehydrogenase"/>
    <property type="match status" value="1"/>
</dbReference>
<dbReference type="SMART" id="SM00325">
    <property type="entry name" value="RhoGEF"/>
    <property type="match status" value="1"/>
</dbReference>